<sequence>MGSAKPSAEGNRYVRVLYAFLAVVTFVCIVIQVFLAGLGTFAGSENWAMHAKFVNYFEFAPPIMFLLSFGGRIRGTLRWIPLALFLLISFQHMSVRVFSDIGWLAAFHTIAALLLFWGAMHTANRSKAWLLPRLTDSPAGKLQA</sequence>
<feature type="transmembrane region" description="Helical" evidence="1">
    <location>
        <begin position="101"/>
        <end position="120"/>
    </location>
</feature>
<dbReference type="RefSeq" id="WP_185672771.1">
    <property type="nucleotide sequence ID" value="NZ_JACJVP010000057.1"/>
</dbReference>
<gene>
    <name evidence="2" type="ORF">H7C19_29970</name>
</gene>
<evidence type="ECO:0000313" key="3">
    <source>
        <dbReference type="Proteomes" id="UP000547209"/>
    </source>
</evidence>
<evidence type="ECO:0000256" key="1">
    <source>
        <dbReference type="SAM" id="Phobius"/>
    </source>
</evidence>
<dbReference type="InterPro" id="IPR046192">
    <property type="entry name" value="DUF6220"/>
</dbReference>
<comment type="caution">
    <text evidence="2">The sequence shown here is derived from an EMBL/GenBank/DDBJ whole genome shotgun (WGS) entry which is preliminary data.</text>
</comment>
<organism evidence="2 3">
    <name type="scientific">Cohnella nanjingensis</name>
    <dbReference type="NCBI Taxonomy" id="1387779"/>
    <lineage>
        <taxon>Bacteria</taxon>
        <taxon>Bacillati</taxon>
        <taxon>Bacillota</taxon>
        <taxon>Bacilli</taxon>
        <taxon>Bacillales</taxon>
        <taxon>Paenibacillaceae</taxon>
        <taxon>Cohnella</taxon>
    </lineage>
</organism>
<proteinExistence type="predicted"/>
<keyword evidence="3" id="KW-1185">Reference proteome</keyword>
<evidence type="ECO:0000313" key="2">
    <source>
        <dbReference type="EMBL" id="MBB6674914.1"/>
    </source>
</evidence>
<feature type="transmembrane region" description="Helical" evidence="1">
    <location>
        <begin position="16"/>
        <end position="41"/>
    </location>
</feature>
<dbReference type="Proteomes" id="UP000547209">
    <property type="component" value="Unassembled WGS sequence"/>
</dbReference>
<protein>
    <submittedName>
        <fullName evidence="2">Uncharacterized protein</fullName>
    </submittedName>
</protein>
<keyword evidence="1" id="KW-1133">Transmembrane helix</keyword>
<keyword evidence="1" id="KW-0812">Transmembrane</keyword>
<reference evidence="2 3" key="1">
    <citation type="submission" date="2020-08" db="EMBL/GenBank/DDBJ databases">
        <title>Cohnella phylogeny.</title>
        <authorList>
            <person name="Dunlap C."/>
        </authorList>
    </citation>
    <scope>NUCLEOTIDE SEQUENCE [LARGE SCALE GENOMIC DNA]</scope>
    <source>
        <strain evidence="2 3">DSM 28246</strain>
    </source>
</reference>
<dbReference type="Pfam" id="PF19728">
    <property type="entry name" value="DUF6220"/>
    <property type="match status" value="1"/>
</dbReference>
<feature type="transmembrane region" description="Helical" evidence="1">
    <location>
        <begin position="53"/>
        <end position="70"/>
    </location>
</feature>
<keyword evidence="1" id="KW-0472">Membrane</keyword>
<dbReference type="EMBL" id="JACJVP010000057">
    <property type="protein sequence ID" value="MBB6674914.1"/>
    <property type="molecule type" value="Genomic_DNA"/>
</dbReference>
<dbReference type="AlphaFoldDB" id="A0A7X0RZG4"/>
<accession>A0A7X0RZG4</accession>
<name>A0A7X0RZG4_9BACL</name>
<feature type="transmembrane region" description="Helical" evidence="1">
    <location>
        <begin position="77"/>
        <end position="95"/>
    </location>
</feature>